<evidence type="ECO:0000313" key="2">
    <source>
        <dbReference type="EMBL" id="OCB92238.1"/>
    </source>
</evidence>
<organism evidence="2 3">
    <name type="scientific">Sanghuangporus baumii</name>
    <name type="common">Phellinus baumii</name>
    <dbReference type="NCBI Taxonomy" id="108892"/>
    <lineage>
        <taxon>Eukaryota</taxon>
        <taxon>Fungi</taxon>
        <taxon>Dikarya</taxon>
        <taxon>Basidiomycota</taxon>
        <taxon>Agaricomycotina</taxon>
        <taxon>Agaricomycetes</taxon>
        <taxon>Hymenochaetales</taxon>
        <taxon>Hymenochaetaceae</taxon>
        <taxon>Sanghuangporus</taxon>
    </lineage>
</organism>
<comment type="caution">
    <text evidence="2">The sequence shown here is derived from an EMBL/GenBank/DDBJ whole genome shotgun (WGS) entry which is preliminary data.</text>
</comment>
<accession>A0A9Q5NBX5</accession>
<feature type="domain" description="Protein kinase" evidence="1">
    <location>
        <begin position="350"/>
        <end position="597"/>
    </location>
</feature>
<evidence type="ECO:0000259" key="1">
    <source>
        <dbReference type="PROSITE" id="PS50011"/>
    </source>
</evidence>
<dbReference type="AlphaFoldDB" id="A0A9Q5NBX5"/>
<name>A0A9Q5NBX5_SANBA</name>
<dbReference type="PANTHER" id="PTHR44329">
    <property type="entry name" value="SERINE/THREONINE-PROTEIN KINASE TNNI3K-RELATED"/>
    <property type="match status" value="1"/>
</dbReference>
<dbReference type="InterPro" id="IPR011009">
    <property type="entry name" value="Kinase-like_dom_sf"/>
</dbReference>
<dbReference type="GO" id="GO:0004674">
    <property type="term" value="F:protein serine/threonine kinase activity"/>
    <property type="evidence" value="ECO:0007669"/>
    <property type="project" value="TreeGrafter"/>
</dbReference>
<keyword evidence="3" id="KW-1185">Reference proteome</keyword>
<dbReference type="InterPro" id="IPR000719">
    <property type="entry name" value="Prot_kinase_dom"/>
</dbReference>
<dbReference type="SUPFAM" id="SSF56112">
    <property type="entry name" value="Protein kinase-like (PK-like)"/>
    <property type="match status" value="1"/>
</dbReference>
<dbReference type="InterPro" id="IPR001245">
    <property type="entry name" value="Ser-Thr/Tyr_kinase_cat_dom"/>
</dbReference>
<dbReference type="Gene3D" id="1.10.510.10">
    <property type="entry name" value="Transferase(Phosphotransferase) domain 1"/>
    <property type="match status" value="1"/>
</dbReference>
<proteinExistence type="predicted"/>
<dbReference type="PROSITE" id="PS50011">
    <property type="entry name" value="PROTEIN_KINASE_DOM"/>
    <property type="match status" value="1"/>
</dbReference>
<sequence length="598" mass="68537">MLKFFSNEQNRKALINAYNGLVKARENSVGFTVEDPSISKNPVETPYDIQRMQARYIELQSRIGQKRFGVSSWIGKGNYKVVASMIDGMNRFKKEYEKRTLSRSAYGILAPLAFCTRENLPIIMGNPESEDTFSVTWSVKFRQLGSESPSVGMLEQMGVNKEDMIRWWFEENTDYVEKATDVWDDIKRLALRLVYLFDQVVNSRFRGEFASKIQGLRTSLTRLGTSLARLIYLRHDRTDDICQFFGLFVPVIYRFSLFVRSEQEMHSEARDQCIEFLDIYISALESDRDALVSGLNVVDEMKRYSESDDQTWDRSGLEQRHEFARLASFAKKEVIDTFKSIGLVEISLDLNQDKELGRGSFSEVYACSTHDGSAVRVIREAMRWNGLSHENINLLLGFTVHPELPFPGFVSKIYGSSLHDYIHKANTRISDMNKLVLLAQIAEALRYLHEEKALAHGDLRPSNVLIDSRLTAKLIDFGVSYFEDSVAATTTNQKTNEAFLAPELKLKLEGLRQVSQKGDIYAFGCCFLDVFYVVDVEVGTVEKLKKSAARSGKASKVTVVDREFEPEHWKFLLKTWEDKPDRRPISQELIDAVHDFMD</sequence>
<dbReference type="OrthoDB" id="346907at2759"/>
<evidence type="ECO:0000313" key="3">
    <source>
        <dbReference type="Proteomes" id="UP000757232"/>
    </source>
</evidence>
<dbReference type="EMBL" id="LNZH02000010">
    <property type="protein sequence ID" value="OCB92238.1"/>
    <property type="molecule type" value="Genomic_DNA"/>
</dbReference>
<reference evidence="2" key="1">
    <citation type="submission" date="2016-06" db="EMBL/GenBank/DDBJ databases">
        <title>Draft Genome sequence of the fungus Inonotus baumii.</title>
        <authorList>
            <person name="Zhu H."/>
            <person name="Lin W."/>
        </authorList>
    </citation>
    <scope>NUCLEOTIDE SEQUENCE</scope>
    <source>
        <strain evidence="2">821</strain>
    </source>
</reference>
<dbReference type="GO" id="GO:0005524">
    <property type="term" value="F:ATP binding"/>
    <property type="evidence" value="ECO:0007669"/>
    <property type="project" value="InterPro"/>
</dbReference>
<dbReference type="Proteomes" id="UP000757232">
    <property type="component" value="Unassembled WGS sequence"/>
</dbReference>
<dbReference type="InterPro" id="IPR051681">
    <property type="entry name" value="Ser/Thr_Kinases-Pseudokinases"/>
</dbReference>
<protein>
    <recommendedName>
        <fullName evidence="1">Protein kinase domain-containing protein</fullName>
    </recommendedName>
</protein>
<dbReference type="Pfam" id="PF07714">
    <property type="entry name" value="PK_Tyr_Ser-Thr"/>
    <property type="match status" value="1"/>
</dbReference>
<gene>
    <name evidence="2" type="ORF">A7U60_g345</name>
</gene>